<evidence type="ECO:0000313" key="1">
    <source>
        <dbReference type="EMBL" id="KAK7359571.1"/>
    </source>
</evidence>
<dbReference type="AlphaFoldDB" id="A0AAN9R5B7"/>
<organism evidence="1 2">
    <name type="scientific">Canavalia gladiata</name>
    <name type="common">Sword bean</name>
    <name type="synonym">Dolichos gladiatus</name>
    <dbReference type="NCBI Taxonomy" id="3824"/>
    <lineage>
        <taxon>Eukaryota</taxon>
        <taxon>Viridiplantae</taxon>
        <taxon>Streptophyta</taxon>
        <taxon>Embryophyta</taxon>
        <taxon>Tracheophyta</taxon>
        <taxon>Spermatophyta</taxon>
        <taxon>Magnoliopsida</taxon>
        <taxon>eudicotyledons</taxon>
        <taxon>Gunneridae</taxon>
        <taxon>Pentapetalae</taxon>
        <taxon>rosids</taxon>
        <taxon>fabids</taxon>
        <taxon>Fabales</taxon>
        <taxon>Fabaceae</taxon>
        <taxon>Papilionoideae</taxon>
        <taxon>50 kb inversion clade</taxon>
        <taxon>NPAAA clade</taxon>
        <taxon>indigoferoid/millettioid clade</taxon>
        <taxon>Phaseoleae</taxon>
        <taxon>Canavalia</taxon>
    </lineage>
</organism>
<gene>
    <name evidence="1" type="ORF">VNO77_01532</name>
</gene>
<dbReference type="EMBL" id="JAYMYQ010000001">
    <property type="protein sequence ID" value="KAK7359571.1"/>
    <property type="molecule type" value="Genomic_DNA"/>
</dbReference>
<name>A0AAN9R5B7_CANGL</name>
<keyword evidence="2" id="KW-1185">Reference proteome</keyword>
<reference evidence="1 2" key="1">
    <citation type="submission" date="2024-01" db="EMBL/GenBank/DDBJ databases">
        <title>The genomes of 5 underutilized Papilionoideae crops provide insights into root nodulation and disease resistanc.</title>
        <authorList>
            <person name="Jiang F."/>
        </authorList>
    </citation>
    <scope>NUCLEOTIDE SEQUENCE [LARGE SCALE GENOMIC DNA]</scope>
    <source>
        <strain evidence="1">LVBAO_FW01</strain>
        <tissue evidence="1">Leaves</tissue>
    </source>
</reference>
<proteinExistence type="predicted"/>
<protein>
    <submittedName>
        <fullName evidence="1">Uncharacterized protein</fullName>
    </submittedName>
</protein>
<accession>A0AAN9R5B7</accession>
<sequence>MVVIVLWSKVFHIFVKHRLMSLSYLLSLSVCHENGGVSFTTFPLMSWWLEAGVVEMELVRIGITFETVFLCTSLRLCDRSSVRIDE</sequence>
<comment type="caution">
    <text evidence="1">The sequence shown here is derived from an EMBL/GenBank/DDBJ whole genome shotgun (WGS) entry which is preliminary data.</text>
</comment>
<dbReference type="Proteomes" id="UP001367508">
    <property type="component" value="Unassembled WGS sequence"/>
</dbReference>
<evidence type="ECO:0000313" key="2">
    <source>
        <dbReference type="Proteomes" id="UP001367508"/>
    </source>
</evidence>